<gene>
    <name evidence="1" type="ORF">POTOM_034481</name>
</gene>
<evidence type="ECO:0000313" key="2">
    <source>
        <dbReference type="Proteomes" id="UP000886885"/>
    </source>
</evidence>
<dbReference type="Proteomes" id="UP000886885">
    <property type="component" value="Chromosome 9D"/>
</dbReference>
<reference evidence="1" key="1">
    <citation type="journal article" date="2020" name="bioRxiv">
        <title>Hybrid origin of Populus tomentosa Carr. identified through genome sequencing and phylogenomic analysis.</title>
        <authorList>
            <person name="An X."/>
            <person name="Gao K."/>
            <person name="Chen Z."/>
            <person name="Li J."/>
            <person name="Yang X."/>
            <person name="Yang X."/>
            <person name="Zhou J."/>
            <person name="Guo T."/>
            <person name="Zhao T."/>
            <person name="Huang S."/>
            <person name="Miao D."/>
            <person name="Khan W.U."/>
            <person name="Rao P."/>
            <person name="Ye M."/>
            <person name="Lei B."/>
            <person name="Liao W."/>
            <person name="Wang J."/>
            <person name="Ji L."/>
            <person name="Li Y."/>
            <person name="Guo B."/>
            <person name="Mustafa N.S."/>
            <person name="Li S."/>
            <person name="Yun Q."/>
            <person name="Keller S.R."/>
            <person name="Mao J."/>
            <person name="Zhang R."/>
            <person name="Strauss S.H."/>
        </authorList>
    </citation>
    <scope>NUCLEOTIDE SEQUENCE</scope>
    <source>
        <strain evidence="1">GM15</strain>
        <tissue evidence="1">Leaf</tissue>
    </source>
</reference>
<comment type="caution">
    <text evidence="1">The sequence shown here is derived from an EMBL/GenBank/DDBJ whole genome shotgun (WGS) entry which is preliminary data.</text>
</comment>
<protein>
    <submittedName>
        <fullName evidence="1">Uncharacterized protein</fullName>
    </submittedName>
</protein>
<name>A0A8X7YX64_POPTO</name>
<organism evidence="1 2">
    <name type="scientific">Populus tomentosa</name>
    <name type="common">Chinese white poplar</name>
    <dbReference type="NCBI Taxonomy" id="118781"/>
    <lineage>
        <taxon>Eukaryota</taxon>
        <taxon>Viridiplantae</taxon>
        <taxon>Streptophyta</taxon>
        <taxon>Embryophyta</taxon>
        <taxon>Tracheophyta</taxon>
        <taxon>Spermatophyta</taxon>
        <taxon>Magnoliopsida</taxon>
        <taxon>eudicotyledons</taxon>
        <taxon>Gunneridae</taxon>
        <taxon>Pentapetalae</taxon>
        <taxon>rosids</taxon>
        <taxon>fabids</taxon>
        <taxon>Malpighiales</taxon>
        <taxon>Salicaceae</taxon>
        <taxon>Saliceae</taxon>
        <taxon>Populus</taxon>
    </lineage>
</organism>
<proteinExistence type="predicted"/>
<dbReference type="EMBL" id="JAAWWB010000018">
    <property type="protein sequence ID" value="KAG6761273.1"/>
    <property type="molecule type" value="Genomic_DNA"/>
</dbReference>
<accession>A0A8X7YX64</accession>
<dbReference type="OrthoDB" id="1931195at2759"/>
<dbReference type="AlphaFoldDB" id="A0A8X7YX64"/>
<sequence length="144" mass="16076">MKLMANCFSFRINFVGGVFGEWSSIAGVSVGSESFSRGNTWYVILDFLFYSIHFIQSSDVCALVSRGGDFSHSMALDVSCNLLIISLCWCLKCRRFCTLGSVVLASILLVRGMWSEVISGRMNSMTLLYGLARSLQLYFSFLEL</sequence>
<keyword evidence="2" id="KW-1185">Reference proteome</keyword>
<evidence type="ECO:0000313" key="1">
    <source>
        <dbReference type="EMBL" id="KAG6761273.1"/>
    </source>
</evidence>